<evidence type="ECO:0000256" key="2">
    <source>
        <dbReference type="PROSITE-ProRule" id="PRU00708"/>
    </source>
</evidence>
<evidence type="ECO:0000313" key="3">
    <source>
        <dbReference type="EMBL" id="CAA7056434.1"/>
    </source>
</evidence>
<dbReference type="GO" id="GO:0003723">
    <property type="term" value="F:RNA binding"/>
    <property type="evidence" value="ECO:0007669"/>
    <property type="project" value="InterPro"/>
</dbReference>
<proteinExistence type="predicted"/>
<dbReference type="EMBL" id="CACVBM020001640">
    <property type="protein sequence ID" value="CAA7056434.1"/>
    <property type="molecule type" value="Genomic_DNA"/>
</dbReference>
<dbReference type="Proteomes" id="UP000467841">
    <property type="component" value="Unassembled WGS sequence"/>
</dbReference>
<sequence>MITQGFVQPNHFTFSSAFKACGNLSDPRGGKQVLGHAFKRGLASNSSVANYVISMFVKSDKMEDARRAFESLSEKNLVSYNTFLDGTCRNLVFEEAFEIFREISERGLGVSAHTFASFLTGVASI</sequence>
<dbReference type="InterPro" id="IPR002885">
    <property type="entry name" value="PPR_rpt"/>
</dbReference>
<dbReference type="PANTHER" id="PTHR47926:SF347">
    <property type="entry name" value="PENTATRICOPEPTIDE REPEAT-CONTAINING PROTEIN"/>
    <property type="match status" value="1"/>
</dbReference>
<dbReference type="Pfam" id="PF13041">
    <property type="entry name" value="PPR_2"/>
    <property type="match status" value="1"/>
</dbReference>
<dbReference type="OrthoDB" id="1937707at2759"/>
<dbReference type="InterPro" id="IPR046960">
    <property type="entry name" value="PPR_At4g14850-like_plant"/>
</dbReference>
<accession>A0A6D2KPD5</accession>
<organism evidence="3 4">
    <name type="scientific">Microthlaspi erraticum</name>
    <dbReference type="NCBI Taxonomy" id="1685480"/>
    <lineage>
        <taxon>Eukaryota</taxon>
        <taxon>Viridiplantae</taxon>
        <taxon>Streptophyta</taxon>
        <taxon>Embryophyta</taxon>
        <taxon>Tracheophyta</taxon>
        <taxon>Spermatophyta</taxon>
        <taxon>Magnoliopsida</taxon>
        <taxon>eudicotyledons</taxon>
        <taxon>Gunneridae</taxon>
        <taxon>Pentapetalae</taxon>
        <taxon>rosids</taxon>
        <taxon>malvids</taxon>
        <taxon>Brassicales</taxon>
        <taxon>Brassicaceae</taxon>
        <taxon>Coluteocarpeae</taxon>
        <taxon>Microthlaspi</taxon>
    </lineage>
</organism>
<dbReference type="NCBIfam" id="TIGR00756">
    <property type="entry name" value="PPR"/>
    <property type="match status" value="1"/>
</dbReference>
<dbReference type="GO" id="GO:0009451">
    <property type="term" value="P:RNA modification"/>
    <property type="evidence" value="ECO:0007669"/>
    <property type="project" value="InterPro"/>
</dbReference>
<gene>
    <name evidence="3" type="ORF">MERR_LOCUS43670</name>
</gene>
<name>A0A6D2KPD5_9BRAS</name>
<feature type="repeat" description="PPR" evidence="2">
    <location>
        <begin position="76"/>
        <end position="110"/>
    </location>
</feature>
<evidence type="ECO:0008006" key="5">
    <source>
        <dbReference type="Google" id="ProtNLM"/>
    </source>
</evidence>
<dbReference type="InterPro" id="IPR011990">
    <property type="entry name" value="TPR-like_helical_dom_sf"/>
</dbReference>
<keyword evidence="4" id="KW-1185">Reference proteome</keyword>
<keyword evidence="1" id="KW-0677">Repeat</keyword>
<protein>
    <recommendedName>
        <fullName evidence="5">Pentacotripeptide-repeat region of PRORP domain-containing protein</fullName>
    </recommendedName>
</protein>
<dbReference type="PROSITE" id="PS51375">
    <property type="entry name" value="PPR"/>
    <property type="match status" value="1"/>
</dbReference>
<dbReference type="AlphaFoldDB" id="A0A6D2KPD5"/>
<dbReference type="PANTHER" id="PTHR47926">
    <property type="entry name" value="PENTATRICOPEPTIDE REPEAT-CONTAINING PROTEIN"/>
    <property type="match status" value="1"/>
</dbReference>
<comment type="caution">
    <text evidence="3">The sequence shown here is derived from an EMBL/GenBank/DDBJ whole genome shotgun (WGS) entry which is preliminary data.</text>
</comment>
<evidence type="ECO:0000256" key="1">
    <source>
        <dbReference type="ARBA" id="ARBA00022737"/>
    </source>
</evidence>
<evidence type="ECO:0000313" key="4">
    <source>
        <dbReference type="Proteomes" id="UP000467841"/>
    </source>
</evidence>
<reference evidence="3" key="1">
    <citation type="submission" date="2020-01" db="EMBL/GenBank/DDBJ databases">
        <authorList>
            <person name="Mishra B."/>
        </authorList>
    </citation>
    <scope>NUCLEOTIDE SEQUENCE [LARGE SCALE GENOMIC DNA]</scope>
</reference>
<dbReference type="Gene3D" id="1.25.40.10">
    <property type="entry name" value="Tetratricopeptide repeat domain"/>
    <property type="match status" value="1"/>
</dbReference>